<sequence length="67" mass="7021">MHPQTEQAGRRLPMQTPDAITSAGAIHDALARFYDSPTVSNKVAAVVALQAHLAAVEMALGDPALRA</sequence>
<dbReference type="OrthoDB" id="9915909at2"/>
<dbReference type="RefSeq" id="WP_119787586.1">
    <property type="nucleotide sequence ID" value="NZ_QYUQ01000002.1"/>
</dbReference>
<protein>
    <submittedName>
        <fullName evidence="1">Uncharacterized protein</fullName>
    </submittedName>
</protein>
<reference evidence="2" key="1">
    <citation type="submission" date="2018-09" db="EMBL/GenBank/DDBJ databases">
        <authorList>
            <person name="Zhu H."/>
        </authorList>
    </citation>
    <scope>NUCLEOTIDE SEQUENCE [LARGE SCALE GENOMIC DNA]</scope>
    <source>
        <strain evidence="2">K1S02-23</strain>
    </source>
</reference>
<proteinExistence type="predicted"/>
<name>A0A3A3G6E3_9BURK</name>
<keyword evidence="2" id="KW-1185">Reference proteome</keyword>
<dbReference type="AlphaFoldDB" id="A0A3A3G6E3"/>
<comment type="caution">
    <text evidence="1">The sequence shown here is derived from an EMBL/GenBank/DDBJ whole genome shotgun (WGS) entry which is preliminary data.</text>
</comment>
<evidence type="ECO:0000313" key="2">
    <source>
        <dbReference type="Proteomes" id="UP000266327"/>
    </source>
</evidence>
<dbReference type="Proteomes" id="UP000266327">
    <property type="component" value="Unassembled WGS sequence"/>
</dbReference>
<organism evidence="1 2">
    <name type="scientific">Noviherbaspirillum sedimenti</name>
    <dbReference type="NCBI Taxonomy" id="2320865"/>
    <lineage>
        <taxon>Bacteria</taxon>
        <taxon>Pseudomonadati</taxon>
        <taxon>Pseudomonadota</taxon>
        <taxon>Betaproteobacteria</taxon>
        <taxon>Burkholderiales</taxon>
        <taxon>Oxalobacteraceae</taxon>
        <taxon>Noviherbaspirillum</taxon>
    </lineage>
</organism>
<evidence type="ECO:0000313" key="1">
    <source>
        <dbReference type="EMBL" id="RJG04103.1"/>
    </source>
</evidence>
<dbReference type="EMBL" id="QYUQ01000002">
    <property type="protein sequence ID" value="RJG04103.1"/>
    <property type="molecule type" value="Genomic_DNA"/>
</dbReference>
<accession>A0A3A3G6E3</accession>
<gene>
    <name evidence="1" type="ORF">D3878_23015</name>
</gene>